<sequence>MTRRQVAFTKEGLAPLPAGFTREDLVLMEQLKRVKVLCPYCLYYGDLWEFSTFLKQKRGKHMISASKCKCPDCGVGYMKETLLKVGEMEMENFSFWFWDSIFGEWSVYDKVSWVKFKSRLRAHFSYDDRQAFWDVYHEFRDARDSGMDPRMVRENREAFEEYKRQHEGRQ</sequence>
<proteinExistence type="predicted"/>
<dbReference type="AlphaFoldDB" id="A0A6M3M1Y2"/>
<evidence type="ECO:0000313" key="2">
    <source>
        <dbReference type="EMBL" id="QJB03372.1"/>
    </source>
</evidence>
<reference evidence="1" key="1">
    <citation type="submission" date="2020-03" db="EMBL/GenBank/DDBJ databases">
        <title>The deep terrestrial virosphere.</title>
        <authorList>
            <person name="Holmfeldt K."/>
            <person name="Nilsson E."/>
            <person name="Simone D."/>
            <person name="Lopez-Fernandez M."/>
            <person name="Wu X."/>
            <person name="de Brujin I."/>
            <person name="Lundin D."/>
            <person name="Andersson A."/>
            <person name="Bertilsson S."/>
            <person name="Dopson M."/>
        </authorList>
    </citation>
    <scope>NUCLEOTIDE SEQUENCE</scope>
    <source>
        <strain evidence="1">MM171A01336</strain>
        <strain evidence="2">MM171B00768</strain>
    </source>
</reference>
<gene>
    <name evidence="1" type="ORF">MM171A01336_0009</name>
    <name evidence="2" type="ORF">MM171B00768_0005</name>
</gene>
<organism evidence="1">
    <name type="scientific">viral metagenome</name>
    <dbReference type="NCBI Taxonomy" id="1070528"/>
    <lineage>
        <taxon>unclassified sequences</taxon>
        <taxon>metagenomes</taxon>
        <taxon>organismal metagenomes</taxon>
    </lineage>
</organism>
<name>A0A6M3M1Y2_9ZZZZ</name>
<evidence type="ECO:0000313" key="1">
    <source>
        <dbReference type="EMBL" id="QJA99061.1"/>
    </source>
</evidence>
<dbReference type="EMBL" id="MT143842">
    <property type="protein sequence ID" value="QJB03372.1"/>
    <property type="molecule type" value="Genomic_DNA"/>
</dbReference>
<dbReference type="EMBL" id="MT143626">
    <property type="protein sequence ID" value="QJA99061.1"/>
    <property type="molecule type" value="Genomic_DNA"/>
</dbReference>
<protein>
    <submittedName>
        <fullName evidence="1">Uncharacterized protein</fullName>
    </submittedName>
</protein>
<accession>A0A6M3M1Y2</accession>